<dbReference type="AlphaFoldDB" id="A0A178A6C7"/>
<comment type="caution">
    <text evidence="1">The sequence shown here is derived from an EMBL/GenBank/DDBJ whole genome shotgun (WGS) entry which is preliminary data.</text>
</comment>
<accession>A0A178A6C7</accession>
<dbReference type="CDD" id="cd00077">
    <property type="entry name" value="HDc"/>
    <property type="match status" value="1"/>
</dbReference>
<dbReference type="SUPFAM" id="SSF109604">
    <property type="entry name" value="HD-domain/PDEase-like"/>
    <property type="match status" value="1"/>
</dbReference>
<proteinExistence type="predicted"/>
<name>A0A178A6C7_9BACI</name>
<dbReference type="EMBL" id="LDJR01000008">
    <property type="protein sequence ID" value="OAK75747.1"/>
    <property type="molecule type" value="Genomic_DNA"/>
</dbReference>
<gene>
    <name evidence="1" type="ORF">ABB05_00920</name>
</gene>
<dbReference type="Proteomes" id="UP000077881">
    <property type="component" value="Unassembled WGS sequence"/>
</dbReference>
<reference evidence="1 2" key="1">
    <citation type="submission" date="2015-05" db="EMBL/GenBank/DDBJ databases">
        <title>Comparison of genome.</title>
        <authorList>
            <person name="Zheng Z."/>
            <person name="Sun M."/>
        </authorList>
    </citation>
    <scope>NUCLEOTIDE SEQUENCE [LARGE SCALE GENOMIC DNA]</scope>
    <source>
        <strain evidence="1 2">G25-74</strain>
    </source>
</reference>
<evidence type="ECO:0008006" key="3">
    <source>
        <dbReference type="Google" id="ProtNLM"/>
    </source>
</evidence>
<dbReference type="STRING" id="217031.ABB05_00920"/>
<sequence length="192" mass="22352">MFLANVLNEPDCQPIKKSYEQWFTFMEENVEFWLPDSEWHTKTHCARVLLLVLLIGNQKGLSDDEMAALAMTAVFHDSRRLDDGIDKGHGSRAAEYYKNYCHEHDLPYDEQTYYITYYHDQDDSLGLSEIKKSPNLNERAILLYQVFKDADALDRFRLGPDGLDVRFLRTEEARQLVDFAKDLLCKSSETNA</sequence>
<keyword evidence="2" id="KW-1185">Reference proteome</keyword>
<evidence type="ECO:0000313" key="1">
    <source>
        <dbReference type="EMBL" id="OAK75747.1"/>
    </source>
</evidence>
<dbReference type="Gene3D" id="1.10.3210.10">
    <property type="entry name" value="Hypothetical protein af1432"/>
    <property type="match status" value="1"/>
</dbReference>
<dbReference type="PATRIC" id="fig|217031.6.peg.193"/>
<dbReference type="OrthoDB" id="7069048at2"/>
<dbReference type="RefSeq" id="WP_064467487.1">
    <property type="nucleotide sequence ID" value="NZ_LDJR01000008.1"/>
</dbReference>
<evidence type="ECO:0000313" key="2">
    <source>
        <dbReference type="Proteomes" id="UP000077881"/>
    </source>
</evidence>
<protein>
    <recommendedName>
        <fullName evidence="3">HD domain-containing protein</fullName>
    </recommendedName>
</protein>
<organism evidence="1 2">
    <name type="scientific">Lederbergia galactosidilytica</name>
    <dbReference type="NCBI Taxonomy" id="217031"/>
    <lineage>
        <taxon>Bacteria</taxon>
        <taxon>Bacillati</taxon>
        <taxon>Bacillota</taxon>
        <taxon>Bacilli</taxon>
        <taxon>Bacillales</taxon>
        <taxon>Bacillaceae</taxon>
        <taxon>Lederbergia</taxon>
    </lineage>
</organism>
<dbReference type="InterPro" id="IPR003607">
    <property type="entry name" value="HD/PDEase_dom"/>
</dbReference>